<sequence>IDLVEWEQQLLRRLRVPIVTDGSLFFLVPDEQLYDACQVAASLGYYPESPESLKKAYPSEFSGLGVRYNIDPKTKKTHDRFDRLVFLPLSWPGLDLHDLELKAIQYSWLRDDPWNIWTVPLAAACTAWVRLICAEKRTSSLRERLSSDFVNLIAYNFYDTSYEGDYEELLGDDVPLSESELLEIENAVITINSWEMRDGEEWIRENLLKIVSCTMIETQLPWKDGSKF</sequence>
<evidence type="ECO:0000313" key="2">
    <source>
        <dbReference type="Proteomes" id="UP000005426"/>
    </source>
</evidence>
<keyword evidence="2" id="KW-1185">Reference proteome</keyword>
<dbReference type="KEGG" id="tatv:25777280"/>
<dbReference type="EMBL" id="ABDG02000015">
    <property type="protein sequence ID" value="EHK49816.1"/>
    <property type="molecule type" value="Genomic_DNA"/>
</dbReference>
<comment type="caution">
    <text evidence="1">The sequence shown here is derived from an EMBL/GenBank/DDBJ whole genome shotgun (WGS) entry which is preliminary data.</text>
</comment>
<dbReference type="AlphaFoldDB" id="G9NHT3"/>
<organism evidence="1 2">
    <name type="scientific">Hypocrea atroviridis (strain ATCC 20476 / IMI 206040)</name>
    <name type="common">Trichoderma atroviride</name>
    <dbReference type="NCBI Taxonomy" id="452589"/>
    <lineage>
        <taxon>Eukaryota</taxon>
        <taxon>Fungi</taxon>
        <taxon>Dikarya</taxon>
        <taxon>Ascomycota</taxon>
        <taxon>Pezizomycotina</taxon>
        <taxon>Sordariomycetes</taxon>
        <taxon>Hypocreomycetidae</taxon>
        <taxon>Hypocreales</taxon>
        <taxon>Hypocreaceae</taxon>
        <taxon>Trichoderma</taxon>
    </lineage>
</organism>
<dbReference type="Proteomes" id="UP000005426">
    <property type="component" value="Unassembled WGS sequence"/>
</dbReference>
<gene>
    <name evidence="1" type="ORF">TRIATDRAFT_188941</name>
</gene>
<name>G9NHT3_HYPAI</name>
<reference evidence="1 2" key="1">
    <citation type="journal article" date="2011" name="Genome Biol.">
        <title>Comparative genome sequence analysis underscores mycoparasitism as the ancestral life style of Trichoderma.</title>
        <authorList>
            <person name="Kubicek C.P."/>
            <person name="Herrera-Estrella A."/>
            <person name="Seidl-Seiboth V."/>
            <person name="Martinez D.A."/>
            <person name="Druzhinina I.S."/>
            <person name="Thon M."/>
            <person name="Zeilinger S."/>
            <person name="Casas-Flores S."/>
            <person name="Horwitz B.A."/>
            <person name="Mukherjee P.K."/>
            <person name="Mukherjee M."/>
            <person name="Kredics L."/>
            <person name="Alcaraz L.D."/>
            <person name="Aerts A."/>
            <person name="Antal Z."/>
            <person name="Atanasova L."/>
            <person name="Cervantes-Badillo M.G."/>
            <person name="Challacombe J."/>
            <person name="Chertkov O."/>
            <person name="McCluskey K."/>
            <person name="Coulpier F."/>
            <person name="Deshpande N."/>
            <person name="von Doehren H."/>
            <person name="Ebbole D.J."/>
            <person name="Esquivel-Naranjo E.U."/>
            <person name="Fekete E."/>
            <person name="Flipphi M."/>
            <person name="Glaser F."/>
            <person name="Gomez-Rodriguez E.Y."/>
            <person name="Gruber S."/>
            <person name="Han C."/>
            <person name="Henrissat B."/>
            <person name="Hermosa R."/>
            <person name="Hernandez-Onate M."/>
            <person name="Karaffa L."/>
            <person name="Kosti I."/>
            <person name="Le Crom S."/>
            <person name="Lindquist E."/>
            <person name="Lucas S."/>
            <person name="Luebeck M."/>
            <person name="Luebeck P.S."/>
            <person name="Margeot A."/>
            <person name="Metz B."/>
            <person name="Misra M."/>
            <person name="Nevalainen H."/>
            <person name="Omann M."/>
            <person name="Packer N."/>
            <person name="Perrone G."/>
            <person name="Uresti-Rivera E.E."/>
            <person name="Salamov A."/>
            <person name="Schmoll M."/>
            <person name="Seiboth B."/>
            <person name="Shapiro H."/>
            <person name="Sukno S."/>
            <person name="Tamayo-Ramos J.A."/>
            <person name="Tisch D."/>
            <person name="Wiest A."/>
            <person name="Wilkinson H.H."/>
            <person name="Zhang M."/>
            <person name="Coutinho P.M."/>
            <person name="Kenerley C.M."/>
            <person name="Monte E."/>
            <person name="Baker S.E."/>
            <person name="Grigoriev I.V."/>
        </authorList>
    </citation>
    <scope>NUCLEOTIDE SEQUENCE [LARGE SCALE GENOMIC DNA]</scope>
    <source>
        <strain evidence="2">ATCC 20476 / IMI 206040</strain>
    </source>
</reference>
<evidence type="ECO:0000313" key="1">
    <source>
        <dbReference type="EMBL" id="EHK49816.1"/>
    </source>
</evidence>
<dbReference type="OrthoDB" id="4202165at2759"/>
<dbReference type="GeneID" id="25777280"/>
<proteinExistence type="predicted"/>
<protein>
    <submittedName>
        <fullName evidence="1">Uncharacterized protein</fullName>
    </submittedName>
</protein>
<feature type="non-terminal residue" evidence="1">
    <location>
        <position position="1"/>
    </location>
</feature>
<dbReference type="OMA" id="TLVEWET"/>
<accession>G9NHT3</accession>
<dbReference type="eggNOG" id="ENOG502SX93">
    <property type="taxonomic scope" value="Eukaryota"/>
</dbReference>
<dbReference type="HOGENOM" id="CLU_1111482_0_0_1"/>